<dbReference type="AlphaFoldDB" id="A0A0C2XYU6"/>
<accession>A0A0C2XYU6</accession>
<evidence type="ECO:0008006" key="3">
    <source>
        <dbReference type="Google" id="ProtNLM"/>
    </source>
</evidence>
<feature type="non-terminal residue" evidence="1">
    <location>
        <position position="201"/>
    </location>
</feature>
<protein>
    <recommendedName>
        <fullName evidence="3">F-box domain-containing protein</fullName>
    </recommendedName>
</protein>
<dbReference type="HOGENOM" id="CLU_1363259_0_0_1"/>
<dbReference type="OrthoDB" id="3070884at2759"/>
<reference evidence="1 2" key="1">
    <citation type="submission" date="2014-04" db="EMBL/GenBank/DDBJ databases">
        <authorList>
            <consortium name="DOE Joint Genome Institute"/>
            <person name="Kuo A."/>
            <person name="Gay G."/>
            <person name="Dore J."/>
            <person name="Kohler A."/>
            <person name="Nagy L.G."/>
            <person name="Floudas D."/>
            <person name="Copeland A."/>
            <person name="Barry K.W."/>
            <person name="Cichocki N."/>
            <person name="Veneault-Fourrey C."/>
            <person name="LaButti K."/>
            <person name="Lindquist E.A."/>
            <person name="Lipzen A."/>
            <person name="Lundell T."/>
            <person name="Morin E."/>
            <person name="Murat C."/>
            <person name="Sun H."/>
            <person name="Tunlid A."/>
            <person name="Henrissat B."/>
            <person name="Grigoriev I.V."/>
            <person name="Hibbett D.S."/>
            <person name="Martin F."/>
            <person name="Nordberg H.P."/>
            <person name="Cantor M.N."/>
            <person name="Hua S.X."/>
        </authorList>
    </citation>
    <scope>NUCLEOTIDE SEQUENCE [LARGE SCALE GENOMIC DNA]</scope>
    <source>
        <strain evidence="2">h7</strain>
    </source>
</reference>
<evidence type="ECO:0000313" key="1">
    <source>
        <dbReference type="EMBL" id="KIM42798.1"/>
    </source>
</evidence>
<proteinExistence type="predicted"/>
<keyword evidence="2" id="KW-1185">Reference proteome</keyword>
<dbReference type="EMBL" id="KN831777">
    <property type="protein sequence ID" value="KIM42798.1"/>
    <property type="molecule type" value="Genomic_DNA"/>
</dbReference>
<sequence>MEAKDPRKPSTDLPQEIIDIIVHEIASNSYLARQSLKTCSLVSKSFCFSCRRHLFSDLELISDTWQSRAARLVEILQHNVGLAACVRSLTLVLDVESHRTYSFLGSRTLGRQVYESKTMARTLAAKIGLYEDNLIKALNLLLQAPSLKNFTLDARRGVSDWEAETGATRSMKRAVIIASTAPLTTFRLSNLVNIEESLIAR</sequence>
<name>A0A0C2XYU6_HEBCY</name>
<dbReference type="Proteomes" id="UP000053424">
    <property type="component" value="Unassembled WGS sequence"/>
</dbReference>
<gene>
    <name evidence="1" type="ORF">M413DRAFT_444454</name>
</gene>
<evidence type="ECO:0000313" key="2">
    <source>
        <dbReference type="Proteomes" id="UP000053424"/>
    </source>
</evidence>
<reference evidence="2" key="2">
    <citation type="submission" date="2015-01" db="EMBL/GenBank/DDBJ databases">
        <title>Evolutionary Origins and Diversification of the Mycorrhizal Mutualists.</title>
        <authorList>
            <consortium name="DOE Joint Genome Institute"/>
            <consortium name="Mycorrhizal Genomics Consortium"/>
            <person name="Kohler A."/>
            <person name="Kuo A."/>
            <person name="Nagy L.G."/>
            <person name="Floudas D."/>
            <person name="Copeland A."/>
            <person name="Barry K.W."/>
            <person name="Cichocki N."/>
            <person name="Veneault-Fourrey C."/>
            <person name="LaButti K."/>
            <person name="Lindquist E.A."/>
            <person name="Lipzen A."/>
            <person name="Lundell T."/>
            <person name="Morin E."/>
            <person name="Murat C."/>
            <person name="Riley R."/>
            <person name="Ohm R."/>
            <person name="Sun H."/>
            <person name="Tunlid A."/>
            <person name="Henrissat B."/>
            <person name="Grigoriev I.V."/>
            <person name="Hibbett D.S."/>
            <person name="Martin F."/>
        </authorList>
    </citation>
    <scope>NUCLEOTIDE SEQUENCE [LARGE SCALE GENOMIC DNA]</scope>
    <source>
        <strain evidence="2">h7</strain>
    </source>
</reference>
<organism evidence="1 2">
    <name type="scientific">Hebeloma cylindrosporum</name>
    <dbReference type="NCBI Taxonomy" id="76867"/>
    <lineage>
        <taxon>Eukaryota</taxon>
        <taxon>Fungi</taxon>
        <taxon>Dikarya</taxon>
        <taxon>Basidiomycota</taxon>
        <taxon>Agaricomycotina</taxon>
        <taxon>Agaricomycetes</taxon>
        <taxon>Agaricomycetidae</taxon>
        <taxon>Agaricales</taxon>
        <taxon>Agaricineae</taxon>
        <taxon>Hymenogastraceae</taxon>
        <taxon>Hebeloma</taxon>
    </lineage>
</organism>